<feature type="region of interest" description="Disordered" evidence="1">
    <location>
        <begin position="11"/>
        <end position="41"/>
    </location>
</feature>
<keyword evidence="3" id="KW-1185">Reference proteome</keyword>
<dbReference type="InterPro" id="IPR006427">
    <property type="entry name" value="Portal_HK97"/>
</dbReference>
<proteinExistence type="predicted"/>
<reference evidence="2 3" key="1">
    <citation type="submission" date="2020-05" db="EMBL/GenBank/DDBJ databases">
        <title>Genomic Encyclopedia of Type Strains, Phase III (KMG-III): the genomes of soil and plant-associated and newly described type strains.</title>
        <authorList>
            <person name="Whitman W."/>
        </authorList>
    </citation>
    <scope>NUCLEOTIDE SEQUENCE [LARGE SCALE GENOMIC DNA]</scope>
    <source>
        <strain evidence="2 3">KCTC 19046</strain>
    </source>
</reference>
<accession>A0ABX2A8E6</accession>
<feature type="compositionally biased region" description="Gly residues" evidence="1">
    <location>
        <begin position="400"/>
        <end position="409"/>
    </location>
</feature>
<feature type="compositionally biased region" description="Polar residues" evidence="1">
    <location>
        <begin position="28"/>
        <end position="38"/>
    </location>
</feature>
<organism evidence="2 3">
    <name type="scientific">Isoptericola halotolerans</name>
    <dbReference type="NCBI Taxonomy" id="300560"/>
    <lineage>
        <taxon>Bacteria</taxon>
        <taxon>Bacillati</taxon>
        <taxon>Actinomycetota</taxon>
        <taxon>Actinomycetes</taxon>
        <taxon>Micrococcales</taxon>
        <taxon>Promicromonosporaceae</taxon>
        <taxon>Isoptericola</taxon>
    </lineage>
</organism>
<dbReference type="Pfam" id="PF04860">
    <property type="entry name" value="Phage_portal"/>
    <property type="match status" value="1"/>
</dbReference>
<gene>
    <name evidence="2" type="ORF">HDG69_002793</name>
</gene>
<dbReference type="Proteomes" id="UP000757540">
    <property type="component" value="Unassembled WGS sequence"/>
</dbReference>
<protein>
    <submittedName>
        <fullName evidence="2">HK97 family phage portal protein</fullName>
    </submittedName>
</protein>
<sequence>MGFLSRLSALIPTPPTAAPPERREFTPSVPTNFESGLSSAGEHVSERTAMRSVAVYACVKLLADNIATLPMDCLRKVDGIRQEVPRTPALVRRPNPSMTNVDFYSQVVTSLALRGNAYLIVQARDALEYPSSLLPVHPDDVQIEIDERTYAVTYRFGGEVIPAADMVHIPRLRAPGAALGISPIGEAAQSIGLDLAARKYGAKWFGESADPSSVLESADDLTQEQADRNMEAWIDSHGGKRHPAMLSGGLTYRRISITPEESQFLETRRFQTGEIARLFGVPPHMIGDTERSTSWGSGIEQQSIGFVRFNLRPWLTVIEQAISDLLPRGQFVRFNVEALLRGDTKARYDAYVSARNAGWLNVNEIRELEDRAPVEGGDEYLQPLNMGPLGSDPLADKGGDQGGSDGPQE</sequence>
<name>A0ABX2A8E6_9MICO</name>
<dbReference type="RefSeq" id="WP_171784419.1">
    <property type="nucleotide sequence ID" value="NZ_BAAAML010000012.1"/>
</dbReference>
<dbReference type="EMBL" id="JABEZU010000003">
    <property type="protein sequence ID" value="NOV98208.1"/>
    <property type="molecule type" value="Genomic_DNA"/>
</dbReference>
<evidence type="ECO:0000256" key="1">
    <source>
        <dbReference type="SAM" id="MobiDB-lite"/>
    </source>
</evidence>
<dbReference type="Gene3D" id="1.20.1270.210">
    <property type="match status" value="1"/>
</dbReference>
<dbReference type="InterPro" id="IPR006944">
    <property type="entry name" value="Phage/GTA_portal"/>
</dbReference>
<dbReference type="Gene3D" id="3.30.1120.70">
    <property type="match status" value="1"/>
</dbReference>
<evidence type="ECO:0000313" key="2">
    <source>
        <dbReference type="EMBL" id="NOV98208.1"/>
    </source>
</evidence>
<dbReference type="NCBIfam" id="TIGR01537">
    <property type="entry name" value="portal_HK97"/>
    <property type="match status" value="1"/>
</dbReference>
<comment type="caution">
    <text evidence="2">The sequence shown here is derived from an EMBL/GenBank/DDBJ whole genome shotgun (WGS) entry which is preliminary data.</text>
</comment>
<feature type="region of interest" description="Disordered" evidence="1">
    <location>
        <begin position="374"/>
        <end position="409"/>
    </location>
</feature>
<dbReference type="Gene3D" id="3.40.140.120">
    <property type="match status" value="1"/>
</dbReference>
<evidence type="ECO:0000313" key="3">
    <source>
        <dbReference type="Proteomes" id="UP000757540"/>
    </source>
</evidence>